<sequence length="353" mass="38277">MVQTKWIRLAAISGVMVVPLLSAGCGLFSTETSKEIDPPQTESTNVIDGTNTGQTSSVNPQGEETQLTVYLEDKNGYLAPISLRTTLGGKEAAGQKALEMMVDGGAYESQLPEDFQAVIPQGTQIKSYHVDPQLKMATVEFSAPFADYTATKEREIVEAITWTLTAMTGIEKVELWYEGSKLSEMPVDGFPLDRPLTRSVGINLETADGVSSAYSTPVTLYFSSQTSNEEQYYVPVTRLIARPESTVKAAVEELIAGPLNRKQLNGVMTNDVQVTSIEQKDDTVTVDLQDTAYESGQNAPAEMLQAVVLSVTENTGAAKVQIRLNGEANVVDDQNTSYNEPVGRPHHVNAMKS</sequence>
<feature type="domain" description="GerMN" evidence="3">
    <location>
        <begin position="94"/>
        <end position="186"/>
    </location>
</feature>
<organism evidence="4">
    <name type="scientific">Paenibacillus sp. BIHB 4019</name>
    <dbReference type="NCBI Taxonomy" id="1870819"/>
    <lineage>
        <taxon>Bacteria</taxon>
        <taxon>Bacillati</taxon>
        <taxon>Bacillota</taxon>
        <taxon>Bacilli</taxon>
        <taxon>Bacillales</taxon>
        <taxon>Paenibacillaceae</taxon>
        <taxon>Paenibacillus</taxon>
    </lineage>
</organism>
<keyword evidence="2" id="KW-0732">Signal</keyword>
<dbReference type="SMART" id="SM00909">
    <property type="entry name" value="Germane"/>
    <property type="match status" value="2"/>
</dbReference>
<proteinExistence type="predicted"/>
<feature type="compositionally biased region" description="Polar residues" evidence="1">
    <location>
        <begin position="40"/>
        <end position="62"/>
    </location>
</feature>
<feature type="compositionally biased region" description="Basic residues" evidence="1">
    <location>
        <begin position="344"/>
        <end position="353"/>
    </location>
</feature>
<feature type="chain" id="PRO_5039209290" description="GerMN domain-containing protein" evidence="2">
    <location>
        <begin position="24"/>
        <end position="353"/>
    </location>
</feature>
<dbReference type="InterPro" id="IPR019606">
    <property type="entry name" value="GerMN"/>
</dbReference>
<name>A0A1B2DRX0_9BACL</name>
<reference evidence="4" key="1">
    <citation type="submission" date="2016-08" db="EMBL/GenBank/DDBJ databases">
        <title>Complete Genome Seqeunce of Paenibacillus sp. BIHB 4019 from tea rhizoplane.</title>
        <authorList>
            <person name="Thakur R."/>
            <person name="Swarnkar M.K."/>
            <person name="Gulati A."/>
        </authorList>
    </citation>
    <scope>NUCLEOTIDE SEQUENCE [LARGE SCALE GENOMIC DNA]</scope>
    <source>
        <strain evidence="4">BIHB4019</strain>
    </source>
</reference>
<feature type="domain" description="GerMN" evidence="3">
    <location>
        <begin position="247"/>
        <end position="333"/>
    </location>
</feature>
<dbReference type="Pfam" id="PF10646">
    <property type="entry name" value="Germane"/>
    <property type="match status" value="2"/>
</dbReference>
<gene>
    <name evidence="4" type="ORF">BBD42_31100</name>
</gene>
<feature type="region of interest" description="Disordered" evidence="1">
    <location>
        <begin position="333"/>
        <end position="353"/>
    </location>
</feature>
<dbReference type="PROSITE" id="PS51257">
    <property type="entry name" value="PROKAR_LIPOPROTEIN"/>
    <property type="match status" value="1"/>
</dbReference>
<feature type="signal peptide" evidence="2">
    <location>
        <begin position="1"/>
        <end position="23"/>
    </location>
</feature>
<evidence type="ECO:0000259" key="3">
    <source>
        <dbReference type="SMART" id="SM00909"/>
    </source>
</evidence>
<evidence type="ECO:0000313" key="4">
    <source>
        <dbReference type="EMBL" id="ANY70451.1"/>
    </source>
</evidence>
<dbReference type="RefSeq" id="WP_099521363.1">
    <property type="nucleotide sequence ID" value="NZ_CP016808.1"/>
</dbReference>
<accession>A0A1B2DRX0</accession>
<dbReference type="AlphaFoldDB" id="A0A1B2DRX0"/>
<evidence type="ECO:0000256" key="2">
    <source>
        <dbReference type="SAM" id="SignalP"/>
    </source>
</evidence>
<dbReference type="EMBL" id="CP016808">
    <property type="protein sequence ID" value="ANY70451.1"/>
    <property type="molecule type" value="Genomic_DNA"/>
</dbReference>
<feature type="region of interest" description="Disordered" evidence="1">
    <location>
        <begin position="31"/>
        <end position="62"/>
    </location>
</feature>
<evidence type="ECO:0000256" key="1">
    <source>
        <dbReference type="SAM" id="MobiDB-lite"/>
    </source>
</evidence>
<protein>
    <recommendedName>
        <fullName evidence="3">GerMN domain-containing protein</fullName>
    </recommendedName>
</protein>